<dbReference type="OrthoDB" id="9328at2157"/>
<proteinExistence type="predicted"/>
<accession>A0A7D5R0A0</accession>
<sequence>MDKLEESNFNNIIRKIIKKSLFTERQVEIILNQKDLLESNFSISKGAYYRQVGQSRDKLIGLFYSIILFRGLGILLPDDIDVISKLSEQISVINESDIFPEREDEVIDVIDRLIRQACNM</sequence>
<dbReference type="EMBL" id="CP026994">
    <property type="protein sequence ID" value="QLH05476.1"/>
    <property type="molecule type" value="Genomic_DNA"/>
</dbReference>
<dbReference type="GeneID" id="56062173"/>
<dbReference type="Proteomes" id="UP000509441">
    <property type="component" value="Chromosome"/>
</dbReference>
<evidence type="ECO:0000313" key="1">
    <source>
        <dbReference type="EMBL" id="QLH05476.1"/>
    </source>
</evidence>
<name>A0A7D5R0A0_9ARCH</name>
<dbReference type="AlphaFoldDB" id="A0A7D5R0A0"/>
<evidence type="ECO:0000313" key="2">
    <source>
        <dbReference type="Proteomes" id="UP000509441"/>
    </source>
</evidence>
<protein>
    <submittedName>
        <fullName evidence="1">Uncharacterized protein</fullName>
    </submittedName>
</protein>
<reference evidence="1 2" key="1">
    <citation type="submission" date="2018-02" db="EMBL/GenBank/DDBJ databases">
        <title>Complete genome of Nitrosopumilus oxyclinae HCE1.</title>
        <authorList>
            <person name="Qin W."/>
            <person name="Zheng Y."/>
            <person name="Stahl D.A."/>
        </authorList>
    </citation>
    <scope>NUCLEOTIDE SEQUENCE [LARGE SCALE GENOMIC DNA]</scope>
    <source>
        <strain evidence="1 2">HCE1</strain>
    </source>
</reference>
<keyword evidence="2" id="KW-1185">Reference proteome</keyword>
<dbReference type="KEGG" id="nox:C5F49_09185"/>
<dbReference type="RefSeq" id="WP_179362732.1">
    <property type="nucleotide sequence ID" value="NZ_CP026994.1"/>
</dbReference>
<organism evidence="1 2">
    <name type="scientific">Nitrosopumilus oxyclinae</name>
    <dbReference type="NCBI Taxonomy" id="1959104"/>
    <lineage>
        <taxon>Archaea</taxon>
        <taxon>Nitrososphaerota</taxon>
        <taxon>Nitrososphaeria</taxon>
        <taxon>Nitrosopumilales</taxon>
        <taxon>Nitrosopumilaceae</taxon>
        <taxon>Nitrosopumilus</taxon>
    </lineage>
</organism>
<gene>
    <name evidence="1" type="ORF">C5F49_09185</name>
</gene>